<name>A0A4Y2D9U7_ARAVE</name>
<protein>
    <submittedName>
        <fullName evidence="2">Uncharacterized protein</fullName>
    </submittedName>
</protein>
<dbReference type="AlphaFoldDB" id="A0A4Y2D9U7"/>
<reference evidence="2 3" key="1">
    <citation type="journal article" date="2019" name="Sci. Rep.">
        <title>Orb-weaving spider Araneus ventricosus genome elucidates the spidroin gene catalogue.</title>
        <authorList>
            <person name="Kono N."/>
            <person name="Nakamura H."/>
            <person name="Ohtoshi R."/>
            <person name="Moran D.A.P."/>
            <person name="Shinohara A."/>
            <person name="Yoshida Y."/>
            <person name="Fujiwara M."/>
            <person name="Mori M."/>
            <person name="Tomita M."/>
            <person name="Arakawa K."/>
        </authorList>
    </citation>
    <scope>NUCLEOTIDE SEQUENCE [LARGE SCALE GENOMIC DNA]</scope>
</reference>
<keyword evidence="3" id="KW-1185">Reference proteome</keyword>
<organism evidence="2 3">
    <name type="scientific">Araneus ventricosus</name>
    <name type="common">Orbweaver spider</name>
    <name type="synonym">Epeira ventricosa</name>
    <dbReference type="NCBI Taxonomy" id="182803"/>
    <lineage>
        <taxon>Eukaryota</taxon>
        <taxon>Metazoa</taxon>
        <taxon>Ecdysozoa</taxon>
        <taxon>Arthropoda</taxon>
        <taxon>Chelicerata</taxon>
        <taxon>Arachnida</taxon>
        <taxon>Araneae</taxon>
        <taxon>Araneomorphae</taxon>
        <taxon>Entelegynae</taxon>
        <taxon>Araneoidea</taxon>
        <taxon>Araneidae</taxon>
        <taxon>Araneus</taxon>
    </lineage>
</organism>
<evidence type="ECO:0000313" key="3">
    <source>
        <dbReference type="Proteomes" id="UP000499080"/>
    </source>
</evidence>
<accession>A0A4Y2D9U7</accession>
<feature type="compositionally biased region" description="Basic and acidic residues" evidence="1">
    <location>
        <begin position="34"/>
        <end position="43"/>
    </location>
</feature>
<gene>
    <name evidence="2" type="ORF">AVEN_116785_1</name>
</gene>
<dbReference type="Proteomes" id="UP000499080">
    <property type="component" value="Unassembled WGS sequence"/>
</dbReference>
<dbReference type="EMBL" id="BGPR01000312">
    <property type="protein sequence ID" value="GBM12345.1"/>
    <property type="molecule type" value="Genomic_DNA"/>
</dbReference>
<sequence length="74" mass="8437">MWWRRGWGWLNDECLITAQGYDERDGYTMNTGRESSDSETKSNDEDDFGAGAHSPSHHPALMQWQHASGPHDES</sequence>
<proteinExistence type="predicted"/>
<evidence type="ECO:0000256" key="1">
    <source>
        <dbReference type="SAM" id="MobiDB-lite"/>
    </source>
</evidence>
<feature type="region of interest" description="Disordered" evidence="1">
    <location>
        <begin position="21"/>
        <end position="74"/>
    </location>
</feature>
<evidence type="ECO:0000313" key="2">
    <source>
        <dbReference type="EMBL" id="GBM12345.1"/>
    </source>
</evidence>
<comment type="caution">
    <text evidence="2">The sequence shown here is derived from an EMBL/GenBank/DDBJ whole genome shotgun (WGS) entry which is preliminary data.</text>
</comment>